<evidence type="ECO:0000256" key="6">
    <source>
        <dbReference type="ARBA" id="ARBA00023002"/>
    </source>
</evidence>
<name>A0ABP0T9X7_9BRYO</name>
<keyword evidence="11" id="KW-1185">Reference proteome</keyword>
<accession>A0ABP0T9X7</accession>
<dbReference type="EMBL" id="OZ019893">
    <property type="protein sequence ID" value="CAK9190628.1"/>
    <property type="molecule type" value="Genomic_DNA"/>
</dbReference>
<dbReference type="InterPro" id="IPR036188">
    <property type="entry name" value="FAD/NAD-bd_sf"/>
</dbReference>
<dbReference type="Gene3D" id="3.50.50.60">
    <property type="entry name" value="FAD/NAD(P)-binding domain"/>
    <property type="match status" value="1"/>
</dbReference>
<evidence type="ECO:0000256" key="8">
    <source>
        <dbReference type="SAM" id="SignalP"/>
    </source>
</evidence>
<dbReference type="SUPFAM" id="SSF51905">
    <property type="entry name" value="FAD/NAD(P)-binding domain"/>
    <property type="match status" value="1"/>
</dbReference>
<evidence type="ECO:0000256" key="7">
    <source>
        <dbReference type="ARBA" id="ARBA00023180"/>
    </source>
</evidence>
<dbReference type="Proteomes" id="UP001497512">
    <property type="component" value="Chromosome 1"/>
</dbReference>
<keyword evidence="5" id="KW-0274">FAD</keyword>
<evidence type="ECO:0000256" key="1">
    <source>
        <dbReference type="ARBA" id="ARBA00001974"/>
    </source>
</evidence>
<comment type="similarity">
    <text evidence="2">Belongs to the prenylcysteine oxidase family.</text>
</comment>
<protein>
    <recommendedName>
        <fullName evidence="9">Prenylcysteine lyase domain-containing protein</fullName>
    </recommendedName>
</protein>
<keyword evidence="4 8" id="KW-0732">Signal</keyword>
<dbReference type="InterPro" id="IPR010795">
    <property type="entry name" value="Prenylcys_lyase"/>
</dbReference>
<comment type="cofactor">
    <cofactor evidence="1">
        <name>FAD</name>
        <dbReference type="ChEBI" id="CHEBI:57692"/>
    </cofactor>
</comment>
<keyword evidence="3" id="KW-0285">Flavoprotein</keyword>
<keyword evidence="6" id="KW-0560">Oxidoreductase</keyword>
<evidence type="ECO:0000256" key="4">
    <source>
        <dbReference type="ARBA" id="ARBA00022729"/>
    </source>
</evidence>
<feature type="domain" description="Prenylcysteine lyase" evidence="9">
    <location>
        <begin position="135"/>
        <end position="457"/>
    </location>
</feature>
<evidence type="ECO:0000256" key="5">
    <source>
        <dbReference type="ARBA" id="ARBA00022827"/>
    </source>
</evidence>
<evidence type="ECO:0000256" key="2">
    <source>
        <dbReference type="ARBA" id="ARBA00009967"/>
    </source>
</evidence>
<feature type="chain" id="PRO_5047437154" description="Prenylcysteine lyase domain-containing protein" evidence="8">
    <location>
        <begin position="26"/>
        <end position="482"/>
    </location>
</feature>
<evidence type="ECO:0000259" key="9">
    <source>
        <dbReference type="Pfam" id="PF07156"/>
    </source>
</evidence>
<gene>
    <name evidence="10" type="ORF">CSSPTR1EN2_LOCUS985</name>
</gene>
<dbReference type="InterPro" id="IPR017046">
    <property type="entry name" value="Prenylcysteine_Oxase1"/>
</dbReference>
<evidence type="ECO:0000256" key="3">
    <source>
        <dbReference type="ARBA" id="ARBA00022630"/>
    </source>
</evidence>
<reference evidence="10 11" key="1">
    <citation type="submission" date="2024-02" db="EMBL/GenBank/DDBJ databases">
        <authorList>
            <consortium name="ELIXIR-Norway"/>
            <consortium name="Elixir Norway"/>
        </authorList>
    </citation>
    <scope>NUCLEOTIDE SEQUENCE [LARGE SCALE GENOMIC DNA]</scope>
</reference>
<keyword evidence="7" id="KW-0325">Glycoprotein</keyword>
<dbReference type="PANTHER" id="PTHR15944:SF0">
    <property type="entry name" value="PRENYLCYSTEINE LYASE DOMAIN-CONTAINING PROTEIN"/>
    <property type="match status" value="1"/>
</dbReference>
<feature type="signal peptide" evidence="8">
    <location>
        <begin position="1"/>
        <end position="25"/>
    </location>
</feature>
<dbReference type="PANTHER" id="PTHR15944">
    <property type="entry name" value="FARNESYLCYSTEINE LYASE"/>
    <property type="match status" value="1"/>
</dbReference>
<evidence type="ECO:0000313" key="10">
    <source>
        <dbReference type="EMBL" id="CAK9190628.1"/>
    </source>
</evidence>
<dbReference type="Pfam" id="PF07156">
    <property type="entry name" value="Prenylcys_lyase"/>
    <property type="match status" value="1"/>
</dbReference>
<evidence type="ECO:0000313" key="11">
    <source>
        <dbReference type="Proteomes" id="UP001497512"/>
    </source>
</evidence>
<proteinExistence type="inferred from homology"/>
<dbReference type="Pfam" id="PF13450">
    <property type="entry name" value="NAD_binding_8"/>
    <property type="match status" value="1"/>
</dbReference>
<sequence>MAAGRFVVIVRFLVCLLLACRCCYGLQVCIVGSGMGGASAAFFLRNYSTAPLDIDIFEQNDKVGGRMAVVELAGDTFEAGASILHPKNLHAVNFVNLLGLKPRSDPDDEGFGIWNGSKFVFKTANAGDSFISKITTQILNTLAVMWRYGTSLWSMQNYVSDLLEKFLLLYQEGRPGFETVEELLKSVDLYESTQYPVQELLVKYGLSNLIIDELVTFIMRINYGQNVSISGMAGGVSLCGSGGDLWAVEGGNWQIPEGLIRYTNASLHLKSRVVSVTLEDSGYIVELESGGTKACDTVILATSLDESKIEINPKVKLPQRSMQHTYTTFIRGLLNAEYFGMSSDTIPDLIGTVEDPAIPFSSINVLKEYSVSDKAYKAFSRAPLSDELLDKFFSTRSSTIRIDWAAYPHYTPPEKFAPYILDGHHLYYVNAFENAASSIETSAVSAQNVVRILLSRLLHGNLEQPKLSSVAGLIKDGTVEDL</sequence>
<organism evidence="10 11">
    <name type="scientific">Sphagnum troendelagicum</name>
    <dbReference type="NCBI Taxonomy" id="128251"/>
    <lineage>
        <taxon>Eukaryota</taxon>
        <taxon>Viridiplantae</taxon>
        <taxon>Streptophyta</taxon>
        <taxon>Embryophyta</taxon>
        <taxon>Bryophyta</taxon>
        <taxon>Sphagnophytina</taxon>
        <taxon>Sphagnopsida</taxon>
        <taxon>Sphagnales</taxon>
        <taxon>Sphagnaceae</taxon>
        <taxon>Sphagnum</taxon>
    </lineage>
</organism>